<gene>
    <name evidence="9" type="primary">xerC</name>
    <name evidence="12" type="ordered locus">Oter_3550</name>
</gene>
<feature type="active site" evidence="9">
    <location>
        <position position="296"/>
    </location>
</feature>
<dbReference type="Gene3D" id="1.10.150.130">
    <property type="match status" value="1"/>
</dbReference>
<keyword evidence="13" id="KW-1185">Reference proteome</keyword>
<dbReference type="InterPro" id="IPR050090">
    <property type="entry name" value="Tyrosine_recombinase_XerCD"/>
</dbReference>
<dbReference type="GO" id="GO:0009037">
    <property type="term" value="F:tyrosine-based site-specific recombinase activity"/>
    <property type="evidence" value="ECO:0007669"/>
    <property type="project" value="UniProtKB-UniRule"/>
</dbReference>
<dbReference type="Proteomes" id="UP000007013">
    <property type="component" value="Chromosome"/>
</dbReference>
<keyword evidence="6 9" id="KW-0238">DNA-binding</keyword>
<evidence type="ECO:0000259" key="10">
    <source>
        <dbReference type="PROSITE" id="PS51898"/>
    </source>
</evidence>
<feature type="active site" evidence="9">
    <location>
        <position position="270"/>
    </location>
</feature>
<proteinExistence type="inferred from homology"/>
<dbReference type="GO" id="GO:0003677">
    <property type="term" value="F:DNA binding"/>
    <property type="evidence" value="ECO:0007669"/>
    <property type="project" value="UniProtKB-UniRule"/>
</dbReference>
<dbReference type="CDD" id="cd00798">
    <property type="entry name" value="INT_XerDC_C"/>
    <property type="match status" value="1"/>
</dbReference>
<dbReference type="Pfam" id="PF00589">
    <property type="entry name" value="Phage_integrase"/>
    <property type="match status" value="1"/>
</dbReference>
<feature type="active site" description="O-(3'-phospho-DNA)-tyrosine intermediate" evidence="9">
    <location>
        <position position="305"/>
    </location>
</feature>
<evidence type="ECO:0000256" key="4">
    <source>
        <dbReference type="ARBA" id="ARBA00022829"/>
    </source>
</evidence>
<dbReference type="GO" id="GO:0006313">
    <property type="term" value="P:DNA transposition"/>
    <property type="evidence" value="ECO:0007669"/>
    <property type="project" value="UniProtKB-UniRule"/>
</dbReference>
<keyword evidence="7 9" id="KW-0233">DNA recombination</keyword>
<feature type="domain" description="Tyr recombinase" evidence="10">
    <location>
        <begin position="131"/>
        <end position="318"/>
    </location>
</feature>
<protein>
    <recommendedName>
        <fullName evidence="9">Tyrosine recombinase XerC</fullName>
    </recommendedName>
</protein>
<dbReference type="eggNOG" id="COG4974">
    <property type="taxonomic scope" value="Bacteria"/>
</dbReference>
<keyword evidence="5 9" id="KW-0229">DNA integration</keyword>
<keyword evidence="8 9" id="KW-0131">Cell cycle</keyword>
<dbReference type="PANTHER" id="PTHR30349:SF77">
    <property type="entry name" value="TYROSINE RECOMBINASE XERC"/>
    <property type="match status" value="1"/>
</dbReference>
<dbReference type="InterPro" id="IPR002104">
    <property type="entry name" value="Integrase_catalytic"/>
</dbReference>
<dbReference type="Gene3D" id="1.10.443.10">
    <property type="entry name" value="Intergrase catalytic core"/>
    <property type="match status" value="1"/>
</dbReference>
<evidence type="ECO:0000256" key="7">
    <source>
        <dbReference type="ARBA" id="ARBA00023172"/>
    </source>
</evidence>
<dbReference type="HOGENOM" id="CLU_027562_9_0_0"/>
<keyword evidence="2 9" id="KW-0963">Cytoplasm</keyword>
<sequence>MDCGSLVYVEPANPKAEAALPAEVQAEWWQPFENYLAHERRYSAYTVRNYRQAFEDFYRWLVLAGVWERGFDALQMRELRDFVIEAQRRFGRRTLHNHVSGLRSFFKFWLRRGKVQRNPFLGVPLPKLEKRLPKFLTEEQMVRLLAGPQQLLASESIDAFTAHRDRLVLELLYGAGLRVSELTGLNYGAIDLEAGVARIVGKGRKERLCPIGRVAVAVLRKFRDEFAPATAPDAPVIVTQRGTRMSPREVQLMLKRYLALAELPMDLTPHKLRHSYATHLLNAGADLRLVQELLGHAQLATTQVYTHVSVARLKEIYAKAHPRA</sequence>
<dbReference type="InterPro" id="IPR011010">
    <property type="entry name" value="DNA_brk_join_enz"/>
</dbReference>
<organism evidence="12 13">
    <name type="scientific">Opitutus terrae (strain DSM 11246 / JCM 15787 / PB90-1)</name>
    <dbReference type="NCBI Taxonomy" id="452637"/>
    <lineage>
        <taxon>Bacteria</taxon>
        <taxon>Pseudomonadati</taxon>
        <taxon>Verrucomicrobiota</taxon>
        <taxon>Opitutia</taxon>
        <taxon>Opitutales</taxon>
        <taxon>Opitutaceae</taxon>
        <taxon>Opitutus</taxon>
    </lineage>
</organism>
<dbReference type="InterPro" id="IPR013762">
    <property type="entry name" value="Integrase-like_cat_sf"/>
</dbReference>
<dbReference type="PROSITE" id="PS51898">
    <property type="entry name" value="TYR_RECOMBINASE"/>
    <property type="match status" value="1"/>
</dbReference>
<dbReference type="EMBL" id="CP001032">
    <property type="protein sequence ID" value="ACB76827.1"/>
    <property type="molecule type" value="Genomic_DNA"/>
</dbReference>
<comment type="function">
    <text evidence="9">Site-specific tyrosine recombinase, which acts by catalyzing the cutting and rejoining of the recombining DNA molecules. The XerC-XerD complex is essential to convert dimers of the bacterial chromosome into monomers to permit their segregation at cell division. It also contributes to the segregational stability of plasmids.</text>
</comment>
<evidence type="ECO:0000313" key="12">
    <source>
        <dbReference type="EMBL" id="ACB76827.1"/>
    </source>
</evidence>
<feature type="active site" evidence="9">
    <location>
        <position position="178"/>
    </location>
</feature>
<accession>B1ZW75</accession>
<dbReference type="GO" id="GO:0005737">
    <property type="term" value="C:cytoplasm"/>
    <property type="evidence" value="ECO:0007669"/>
    <property type="project" value="UniProtKB-SubCell"/>
</dbReference>
<evidence type="ECO:0000256" key="1">
    <source>
        <dbReference type="ARBA" id="ARBA00004496"/>
    </source>
</evidence>
<dbReference type="InterPro" id="IPR023009">
    <property type="entry name" value="Tyrosine_recombinase_XerC/XerD"/>
</dbReference>
<dbReference type="KEGG" id="ote:Oter_3550"/>
<evidence type="ECO:0000256" key="9">
    <source>
        <dbReference type="HAMAP-Rule" id="MF_01808"/>
    </source>
</evidence>
<dbReference type="InterPro" id="IPR010998">
    <property type="entry name" value="Integrase_recombinase_N"/>
</dbReference>
<evidence type="ECO:0000259" key="11">
    <source>
        <dbReference type="PROSITE" id="PS51900"/>
    </source>
</evidence>
<evidence type="ECO:0000313" key="13">
    <source>
        <dbReference type="Proteomes" id="UP000007013"/>
    </source>
</evidence>
<name>B1ZW75_OPITP</name>
<comment type="subunit">
    <text evidence="9">Forms a cyclic heterotetrameric complex composed of two molecules of XerC and two molecules of XerD.</text>
</comment>
<dbReference type="InterPro" id="IPR004107">
    <property type="entry name" value="Integrase_SAM-like_N"/>
</dbReference>
<comment type="similarity">
    <text evidence="9">Belongs to the 'phage' integrase family. XerC subfamily.</text>
</comment>
<keyword evidence="3 9" id="KW-0132">Cell division</keyword>
<evidence type="ECO:0000256" key="6">
    <source>
        <dbReference type="ARBA" id="ARBA00023125"/>
    </source>
</evidence>
<dbReference type="HAMAP" id="MF_01808">
    <property type="entry name" value="Recomb_XerC_XerD"/>
    <property type="match status" value="1"/>
</dbReference>
<evidence type="ECO:0000256" key="8">
    <source>
        <dbReference type="ARBA" id="ARBA00023306"/>
    </source>
</evidence>
<feature type="active site" evidence="9">
    <location>
        <position position="202"/>
    </location>
</feature>
<dbReference type="InterPro" id="IPR044068">
    <property type="entry name" value="CB"/>
</dbReference>
<feature type="domain" description="Core-binding (CB)" evidence="11">
    <location>
        <begin position="23"/>
        <end position="110"/>
    </location>
</feature>
<dbReference type="GO" id="GO:0051301">
    <property type="term" value="P:cell division"/>
    <property type="evidence" value="ECO:0007669"/>
    <property type="project" value="UniProtKB-KW"/>
</dbReference>
<dbReference type="AlphaFoldDB" id="B1ZW75"/>
<dbReference type="PANTHER" id="PTHR30349">
    <property type="entry name" value="PHAGE INTEGRASE-RELATED"/>
    <property type="match status" value="1"/>
</dbReference>
<evidence type="ECO:0000256" key="5">
    <source>
        <dbReference type="ARBA" id="ARBA00022908"/>
    </source>
</evidence>
<dbReference type="Pfam" id="PF02899">
    <property type="entry name" value="Phage_int_SAM_1"/>
    <property type="match status" value="1"/>
</dbReference>
<dbReference type="STRING" id="452637.Oter_3550"/>
<dbReference type="PROSITE" id="PS51900">
    <property type="entry name" value="CB"/>
    <property type="match status" value="1"/>
</dbReference>
<feature type="active site" evidence="9">
    <location>
        <position position="273"/>
    </location>
</feature>
<evidence type="ECO:0000256" key="3">
    <source>
        <dbReference type="ARBA" id="ARBA00022618"/>
    </source>
</evidence>
<evidence type="ECO:0000256" key="2">
    <source>
        <dbReference type="ARBA" id="ARBA00022490"/>
    </source>
</evidence>
<dbReference type="GO" id="GO:0007059">
    <property type="term" value="P:chromosome segregation"/>
    <property type="evidence" value="ECO:0007669"/>
    <property type="project" value="UniProtKB-UniRule"/>
</dbReference>
<keyword evidence="4 9" id="KW-0159">Chromosome partition</keyword>
<reference evidence="12 13" key="1">
    <citation type="journal article" date="2011" name="J. Bacteriol.">
        <title>Genome sequence of the verrucomicrobium Opitutus terrae PB90-1, an abundant inhabitant of rice paddy soil ecosystems.</title>
        <authorList>
            <person name="van Passel M.W."/>
            <person name="Kant R."/>
            <person name="Palva A."/>
            <person name="Copeland A."/>
            <person name="Lucas S."/>
            <person name="Lapidus A."/>
            <person name="Glavina del Rio T."/>
            <person name="Pitluck S."/>
            <person name="Goltsman E."/>
            <person name="Clum A."/>
            <person name="Sun H."/>
            <person name="Schmutz J."/>
            <person name="Larimer F.W."/>
            <person name="Land M.L."/>
            <person name="Hauser L."/>
            <person name="Kyrpides N."/>
            <person name="Mikhailova N."/>
            <person name="Richardson P.P."/>
            <person name="Janssen P.H."/>
            <person name="de Vos W.M."/>
            <person name="Smidt H."/>
        </authorList>
    </citation>
    <scope>NUCLEOTIDE SEQUENCE [LARGE SCALE GENOMIC DNA]</scope>
    <source>
        <strain evidence="13">DSM 11246 / JCM 15787 / PB90-1</strain>
    </source>
</reference>
<dbReference type="SUPFAM" id="SSF56349">
    <property type="entry name" value="DNA breaking-rejoining enzymes"/>
    <property type="match status" value="1"/>
</dbReference>
<comment type="subcellular location">
    <subcellularLocation>
        <location evidence="1 9">Cytoplasm</location>
    </subcellularLocation>
</comment>